<protein>
    <submittedName>
        <fullName evidence="1">Uncharacterized protein</fullName>
    </submittedName>
</protein>
<dbReference type="AlphaFoldDB" id="A0A6M0CLZ0"/>
<keyword evidence="2" id="KW-1185">Reference proteome</keyword>
<evidence type="ECO:0000313" key="1">
    <source>
        <dbReference type="EMBL" id="NER16849.1"/>
    </source>
</evidence>
<dbReference type="Proteomes" id="UP000474296">
    <property type="component" value="Unassembled WGS sequence"/>
</dbReference>
<sequence>MKIEHLEERVADYNMSIEKVVEKKTLWSTTTKPLLLDTLNAITNKYDIGWKVQELNWIHNNEAVNITFDSFPQQLINCTNRVPAYQFIPGGALVFSQTYSGDVYIFVLFPAVNGLPTDNNVLEMALMNPSELTEKSIVEKVDEFLKEMIKWELPNKRSKVGFSS</sequence>
<accession>A0A6M0CLZ0</accession>
<dbReference type="EMBL" id="JAABOQ010000002">
    <property type="protein sequence ID" value="NER16849.1"/>
    <property type="molecule type" value="Genomic_DNA"/>
</dbReference>
<organism evidence="1 2">
    <name type="scientific">Spongiivirga citrea</name>
    <dbReference type="NCBI Taxonomy" id="1481457"/>
    <lineage>
        <taxon>Bacteria</taxon>
        <taxon>Pseudomonadati</taxon>
        <taxon>Bacteroidota</taxon>
        <taxon>Flavobacteriia</taxon>
        <taxon>Flavobacteriales</taxon>
        <taxon>Flavobacteriaceae</taxon>
        <taxon>Spongiivirga</taxon>
    </lineage>
</organism>
<proteinExistence type="predicted"/>
<evidence type="ECO:0000313" key="2">
    <source>
        <dbReference type="Proteomes" id="UP000474296"/>
    </source>
</evidence>
<dbReference type="RefSeq" id="WP_164030409.1">
    <property type="nucleotide sequence ID" value="NZ_JAABOQ010000002.1"/>
</dbReference>
<gene>
    <name evidence="1" type="ORF">GWK10_06485</name>
</gene>
<reference evidence="1 2" key="1">
    <citation type="submission" date="2020-01" db="EMBL/GenBank/DDBJ databases">
        <title>Spongiivirga citrea KCTC 32990T.</title>
        <authorList>
            <person name="Wang G."/>
        </authorList>
    </citation>
    <scope>NUCLEOTIDE SEQUENCE [LARGE SCALE GENOMIC DNA]</scope>
    <source>
        <strain evidence="1 2">KCTC 32990</strain>
    </source>
</reference>
<comment type="caution">
    <text evidence="1">The sequence shown here is derived from an EMBL/GenBank/DDBJ whole genome shotgun (WGS) entry which is preliminary data.</text>
</comment>
<name>A0A6M0CLZ0_9FLAO</name>